<dbReference type="EMBL" id="GFPF01003605">
    <property type="protein sequence ID" value="MAA14751.1"/>
    <property type="molecule type" value="Transcribed_RNA"/>
</dbReference>
<dbReference type="AlphaFoldDB" id="A0A224YJR6"/>
<protein>
    <submittedName>
        <fullName evidence="1">Uncharacterized protein</fullName>
    </submittedName>
</protein>
<name>A0A224YJR6_9ACAR</name>
<accession>A0A224YJR6</accession>
<evidence type="ECO:0000313" key="1">
    <source>
        <dbReference type="EMBL" id="MAA14751.1"/>
    </source>
</evidence>
<sequence>MKAFRQEIAILLGSFILLSTLETTCVVAVGRRWGWQDPRLDFTFPANNAWRQTYQGQGNNSPSLQKLLKTYQTKRPGFLRRLFQRRPPKPSSTHAPQLHPQVFIHKSFFDGSQGMKISSP</sequence>
<organism evidence="1">
    <name type="scientific">Rhipicephalus zambeziensis</name>
    <dbReference type="NCBI Taxonomy" id="60191"/>
    <lineage>
        <taxon>Eukaryota</taxon>
        <taxon>Metazoa</taxon>
        <taxon>Ecdysozoa</taxon>
        <taxon>Arthropoda</taxon>
        <taxon>Chelicerata</taxon>
        <taxon>Arachnida</taxon>
        <taxon>Acari</taxon>
        <taxon>Parasitiformes</taxon>
        <taxon>Ixodida</taxon>
        <taxon>Ixodoidea</taxon>
        <taxon>Ixodidae</taxon>
        <taxon>Rhipicephalinae</taxon>
        <taxon>Rhipicephalus</taxon>
        <taxon>Rhipicephalus</taxon>
    </lineage>
</organism>
<reference evidence="1" key="1">
    <citation type="journal article" date="2017" name="Parasit. Vectors">
        <title>Sialotranscriptomics of Rhipicephalus zambeziensis reveals intricate expression profiles of secretory proteins and suggests tight temporal transcriptional regulation during blood-feeding.</title>
        <authorList>
            <person name="de Castro M.H."/>
            <person name="de Klerk D."/>
            <person name="Pienaar R."/>
            <person name="Rees D.J.G."/>
            <person name="Mans B.J."/>
        </authorList>
    </citation>
    <scope>NUCLEOTIDE SEQUENCE</scope>
    <source>
        <tissue evidence="1">Salivary glands</tissue>
    </source>
</reference>
<proteinExistence type="predicted"/>